<feature type="DNA-binding region" description="OmpR/PhoB-type" evidence="7">
    <location>
        <begin position="126"/>
        <end position="224"/>
    </location>
</feature>
<evidence type="ECO:0000256" key="6">
    <source>
        <dbReference type="PROSITE-ProRule" id="PRU00169"/>
    </source>
</evidence>
<dbReference type="InterPro" id="IPR036388">
    <property type="entry name" value="WH-like_DNA-bd_sf"/>
</dbReference>
<dbReference type="KEGG" id="eao:BD94_2462"/>
<feature type="modified residue" description="4-aspartylphosphate" evidence="6">
    <location>
        <position position="51"/>
    </location>
</feature>
<evidence type="ECO:0000313" key="11">
    <source>
        <dbReference type="Proteomes" id="UP000028933"/>
    </source>
</evidence>
<keyword evidence="3" id="KW-0805">Transcription regulation</keyword>
<dbReference type="Pfam" id="PF00486">
    <property type="entry name" value="Trans_reg_C"/>
    <property type="match status" value="1"/>
</dbReference>
<dbReference type="RefSeq" id="WP_009088001.1">
    <property type="nucleotide sequence ID" value="NZ_CP007547.1"/>
</dbReference>
<dbReference type="SMART" id="SM00448">
    <property type="entry name" value="REC"/>
    <property type="match status" value="1"/>
</dbReference>
<evidence type="ECO:0000256" key="5">
    <source>
        <dbReference type="ARBA" id="ARBA00023163"/>
    </source>
</evidence>
<dbReference type="PANTHER" id="PTHR48111:SF22">
    <property type="entry name" value="REGULATOR OF RPOS"/>
    <property type="match status" value="1"/>
</dbReference>
<keyword evidence="1 6" id="KW-0597">Phosphoprotein</keyword>
<dbReference type="HOGENOM" id="CLU_000445_30_1_10"/>
<dbReference type="Pfam" id="PF00072">
    <property type="entry name" value="Response_reg"/>
    <property type="match status" value="1"/>
</dbReference>
<dbReference type="EMBL" id="CP007547">
    <property type="protein sequence ID" value="AIL46237.1"/>
    <property type="molecule type" value="Genomic_DNA"/>
</dbReference>
<dbReference type="CDD" id="cd00383">
    <property type="entry name" value="trans_reg_C"/>
    <property type="match status" value="1"/>
</dbReference>
<dbReference type="Proteomes" id="UP000028933">
    <property type="component" value="Chromosome"/>
</dbReference>
<evidence type="ECO:0000313" key="10">
    <source>
        <dbReference type="EMBL" id="AIL46237.1"/>
    </source>
</evidence>
<keyword evidence="4 7" id="KW-0238">DNA-binding</keyword>
<reference evidence="10" key="1">
    <citation type="journal article" date="2013" name="Lancet">
        <title>First case of E anophelis outbreak in an intensive-care unit.</title>
        <authorList>
            <person name="Teo J."/>
            <person name="Tan S.Y."/>
            <person name="Tay M."/>
            <person name="Ding Y."/>
            <person name="Kjelleberg S."/>
            <person name="Givskov M."/>
            <person name="Lin R.T."/>
            <person name="Yang L."/>
        </authorList>
    </citation>
    <scope>NUCLEOTIDE SEQUENCE [LARGE SCALE GENOMIC DNA]</scope>
    <source>
        <strain evidence="10">NUHP1</strain>
    </source>
</reference>
<dbReference type="SUPFAM" id="SSF52172">
    <property type="entry name" value="CheY-like"/>
    <property type="match status" value="1"/>
</dbReference>
<evidence type="ECO:0000256" key="7">
    <source>
        <dbReference type="PROSITE-ProRule" id="PRU01091"/>
    </source>
</evidence>
<feature type="domain" description="OmpR/PhoB-type" evidence="9">
    <location>
        <begin position="126"/>
        <end position="224"/>
    </location>
</feature>
<evidence type="ECO:0000256" key="1">
    <source>
        <dbReference type="ARBA" id="ARBA00022553"/>
    </source>
</evidence>
<evidence type="ECO:0000256" key="3">
    <source>
        <dbReference type="ARBA" id="ARBA00023015"/>
    </source>
</evidence>
<keyword evidence="5" id="KW-0804">Transcription</keyword>
<dbReference type="Gene3D" id="1.10.10.10">
    <property type="entry name" value="Winged helix-like DNA-binding domain superfamily/Winged helix DNA-binding domain"/>
    <property type="match status" value="1"/>
</dbReference>
<dbReference type="AlphaFoldDB" id="A0A077EFM8"/>
<evidence type="ECO:0000259" key="8">
    <source>
        <dbReference type="PROSITE" id="PS50110"/>
    </source>
</evidence>
<dbReference type="InterPro" id="IPR011006">
    <property type="entry name" value="CheY-like_superfamily"/>
</dbReference>
<dbReference type="eggNOG" id="COG0745">
    <property type="taxonomic scope" value="Bacteria"/>
</dbReference>
<dbReference type="PROSITE" id="PS51755">
    <property type="entry name" value="OMPR_PHOB"/>
    <property type="match status" value="1"/>
</dbReference>
<dbReference type="InterPro" id="IPR001867">
    <property type="entry name" value="OmpR/PhoB-type_DNA-bd"/>
</dbReference>
<accession>A0A077EFM8</accession>
<dbReference type="STRING" id="1338011.BD94_2462"/>
<dbReference type="InterPro" id="IPR039420">
    <property type="entry name" value="WalR-like"/>
</dbReference>
<gene>
    <name evidence="10" type="ORF">BD94_2462</name>
</gene>
<dbReference type="GeneID" id="56683530"/>
<protein>
    <submittedName>
        <fullName evidence="10">Two-component system response regulator</fullName>
    </submittedName>
</protein>
<name>A0A077EFM8_9FLAO</name>
<dbReference type="GO" id="GO:0032993">
    <property type="term" value="C:protein-DNA complex"/>
    <property type="evidence" value="ECO:0007669"/>
    <property type="project" value="TreeGrafter"/>
</dbReference>
<dbReference type="PANTHER" id="PTHR48111">
    <property type="entry name" value="REGULATOR OF RPOS"/>
    <property type="match status" value="1"/>
</dbReference>
<dbReference type="GO" id="GO:0006355">
    <property type="term" value="P:regulation of DNA-templated transcription"/>
    <property type="evidence" value="ECO:0007669"/>
    <property type="project" value="InterPro"/>
</dbReference>
<evidence type="ECO:0000259" key="9">
    <source>
        <dbReference type="PROSITE" id="PS51755"/>
    </source>
</evidence>
<proteinExistence type="predicted"/>
<keyword evidence="2" id="KW-0902">Two-component regulatory system</keyword>
<feature type="domain" description="Response regulatory" evidence="8">
    <location>
        <begin position="2"/>
        <end position="116"/>
    </location>
</feature>
<dbReference type="Gene3D" id="3.40.50.2300">
    <property type="match status" value="1"/>
</dbReference>
<dbReference type="PROSITE" id="PS50110">
    <property type="entry name" value="RESPONSE_REGULATORY"/>
    <property type="match status" value="1"/>
</dbReference>
<evidence type="ECO:0000256" key="2">
    <source>
        <dbReference type="ARBA" id="ARBA00023012"/>
    </source>
</evidence>
<dbReference type="InterPro" id="IPR001789">
    <property type="entry name" value="Sig_transdc_resp-reg_receiver"/>
</dbReference>
<sequence length="226" mass="25976">MRILLLEDDLVLSSEISTFLASNDILCETSSDGEEFLTKTTGAAYDIYLLDINVPKINGLEVTQIVRETDPNTPIIIISAYDDISDKKDAFLRKADDYLVKPFLLEELLLRINSLLRRREAPKKEEEKIVIDDLEILPADGKVYRAGNEINLTVREFQLLKLLADANGRTLSKQHISDQVWQNQFQTTNNTIEVYINFLRKKIDKDFKHKLIHTRPGFGYYLASLK</sequence>
<dbReference type="SMART" id="SM00862">
    <property type="entry name" value="Trans_reg_C"/>
    <property type="match status" value="1"/>
</dbReference>
<organism evidence="10 11">
    <name type="scientific">Elizabethkingia anophelis NUHP1</name>
    <dbReference type="NCBI Taxonomy" id="1338011"/>
    <lineage>
        <taxon>Bacteria</taxon>
        <taxon>Pseudomonadati</taxon>
        <taxon>Bacteroidota</taxon>
        <taxon>Flavobacteriia</taxon>
        <taxon>Flavobacteriales</taxon>
        <taxon>Weeksellaceae</taxon>
        <taxon>Elizabethkingia</taxon>
    </lineage>
</organism>
<reference evidence="10" key="2">
    <citation type="journal article" date="2015" name="Genome Biol. Evol.">
        <title>Complete Genome Sequence and Transcriptomic Analysis of the Novel Pathogen Elizabethkingia anophelis in Response to Oxidative Stress.</title>
        <authorList>
            <person name="Li Y."/>
            <person name="Liu Y."/>
            <person name="Chew S.C."/>
            <person name="Tay M."/>
            <person name="Salido M.M."/>
            <person name="Teo J."/>
            <person name="Lauro F.M."/>
            <person name="Givskov M."/>
            <person name="Yang L."/>
        </authorList>
    </citation>
    <scope>NUCLEOTIDE SEQUENCE</scope>
    <source>
        <strain evidence="10">NUHP1</strain>
    </source>
</reference>
<dbReference type="GO" id="GO:0005829">
    <property type="term" value="C:cytosol"/>
    <property type="evidence" value="ECO:0007669"/>
    <property type="project" value="TreeGrafter"/>
</dbReference>
<dbReference type="GO" id="GO:0000976">
    <property type="term" value="F:transcription cis-regulatory region binding"/>
    <property type="evidence" value="ECO:0007669"/>
    <property type="project" value="TreeGrafter"/>
</dbReference>
<evidence type="ECO:0000256" key="4">
    <source>
        <dbReference type="ARBA" id="ARBA00023125"/>
    </source>
</evidence>
<dbReference type="GO" id="GO:0000156">
    <property type="term" value="F:phosphorelay response regulator activity"/>
    <property type="evidence" value="ECO:0007669"/>
    <property type="project" value="TreeGrafter"/>
</dbReference>